<dbReference type="Proteomes" id="UP000315017">
    <property type="component" value="Chromosome"/>
</dbReference>
<dbReference type="Pfam" id="PF12831">
    <property type="entry name" value="FAD_oxidored"/>
    <property type="match status" value="1"/>
</dbReference>
<accession>A0A517YDI3</accession>
<evidence type="ECO:0000313" key="8">
    <source>
        <dbReference type="Proteomes" id="UP000315017"/>
    </source>
</evidence>
<gene>
    <name evidence="7" type="ORF">ETAA8_33970</name>
</gene>
<evidence type="ECO:0000313" key="7">
    <source>
        <dbReference type="EMBL" id="QDU28297.1"/>
    </source>
</evidence>
<dbReference type="GO" id="GO:0046872">
    <property type="term" value="F:metal ion binding"/>
    <property type="evidence" value="ECO:0007669"/>
    <property type="project" value="UniProtKB-KW"/>
</dbReference>
<feature type="chain" id="PRO_5021883758" evidence="6">
    <location>
        <begin position="24"/>
        <end position="547"/>
    </location>
</feature>
<dbReference type="PANTHER" id="PTHR43498">
    <property type="entry name" value="FERREDOXIN:COB-COM HETERODISULFIDE REDUCTASE SUBUNIT A"/>
    <property type="match status" value="1"/>
</dbReference>
<dbReference type="EMBL" id="CP036274">
    <property type="protein sequence ID" value="QDU28297.1"/>
    <property type="molecule type" value="Genomic_DNA"/>
</dbReference>
<dbReference type="PANTHER" id="PTHR43498:SF1">
    <property type="entry name" value="COB--COM HETERODISULFIDE REDUCTASE IRON-SULFUR SUBUNIT A"/>
    <property type="match status" value="1"/>
</dbReference>
<keyword evidence="1" id="KW-0004">4Fe-4S</keyword>
<dbReference type="GO" id="GO:0051539">
    <property type="term" value="F:4 iron, 4 sulfur cluster binding"/>
    <property type="evidence" value="ECO:0007669"/>
    <property type="project" value="UniProtKB-KW"/>
</dbReference>
<sequence precursor="true">MNSLGVRLLLLSVVMLSTGTVLRAEEQAYDVVVVGGTPGGIAAAVTAGRLGRRVALVEYHDHLGGMSASGLGKSDVENRAMIGGLFQEFTQRIFAHYVKTYGTDSENAQLCREGYYFEPAVAEHVFEGLIREQPTIAVIKGARLKSAEVVEQCVRSIEVVSRGDGTALRLAAPVFIDATYEGDLYAAAGAEFRLGRESRAEFKEPHAGVVYFDYQKHEFLNGSSGAADERLPAYTYRLCLTTDPKNAQPLTEPPADYDRRNYLGYFDDLAAGRLAGPKVFKAGRGYNPAHFDTLVRALSVTEIPNGKTDVNINPRPLGFPFCEENKGYVGGDDATRQRICTRHRNLTLGLLWFLQHDEQVPAAHRELARQYHLPKDEFTDNGHFPFQLYVREARRLVGEYTLTEHDITGDGRDRRPRQQPDTVAVGEFPIDSFPCRKRQPGDDLVLEGYLGMLDYITRPYEIPYRIMIPKKIDGLIVPVAASTTHVAYSSIRMEPTWMSLGQAAGAAAHLAIKGDKSPRRVSIPDLQQLLKSQGQVLKHSEPKQPSK</sequence>
<dbReference type="RefSeq" id="WP_202921880.1">
    <property type="nucleotide sequence ID" value="NZ_CP036274.1"/>
</dbReference>
<protein>
    <submittedName>
        <fullName evidence="7">Soluble pyridine nucleotide transhydrogenase</fullName>
    </submittedName>
</protein>
<feature type="signal peptide" evidence="6">
    <location>
        <begin position="1"/>
        <end position="23"/>
    </location>
</feature>
<evidence type="ECO:0000256" key="1">
    <source>
        <dbReference type="ARBA" id="ARBA00022485"/>
    </source>
</evidence>
<evidence type="ECO:0000256" key="2">
    <source>
        <dbReference type="ARBA" id="ARBA00022723"/>
    </source>
</evidence>
<keyword evidence="8" id="KW-1185">Reference proteome</keyword>
<dbReference type="InterPro" id="IPR039650">
    <property type="entry name" value="HdrA-like"/>
</dbReference>
<evidence type="ECO:0000256" key="4">
    <source>
        <dbReference type="ARBA" id="ARBA00023004"/>
    </source>
</evidence>
<organism evidence="7 8">
    <name type="scientific">Anatilimnocola aggregata</name>
    <dbReference type="NCBI Taxonomy" id="2528021"/>
    <lineage>
        <taxon>Bacteria</taxon>
        <taxon>Pseudomonadati</taxon>
        <taxon>Planctomycetota</taxon>
        <taxon>Planctomycetia</taxon>
        <taxon>Pirellulales</taxon>
        <taxon>Pirellulaceae</taxon>
        <taxon>Anatilimnocola</taxon>
    </lineage>
</organism>
<dbReference type="GO" id="GO:0016491">
    <property type="term" value="F:oxidoreductase activity"/>
    <property type="evidence" value="ECO:0007669"/>
    <property type="project" value="UniProtKB-KW"/>
</dbReference>
<name>A0A517YDI3_9BACT</name>
<dbReference type="AlphaFoldDB" id="A0A517YDI3"/>
<dbReference type="SUPFAM" id="SSF51905">
    <property type="entry name" value="FAD/NAD(P)-binding domain"/>
    <property type="match status" value="1"/>
</dbReference>
<keyword evidence="4" id="KW-0408">Iron</keyword>
<keyword evidence="5" id="KW-0411">Iron-sulfur</keyword>
<evidence type="ECO:0000256" key="6">
    <source>
        <dbReference type="SAM" id="SignalP"/>
    </source>
</evidence>
<dbReference type="KEGG" id="aagg:ETAA8_33970"/>
<dbReference type="Gene3D" id="3.50.50.60">
    <property type="entry name" value="FAD/NAD(P)-binding domain"/>
    <property type="match status" value="1"/>
</dbReference>
<evidence type="ECO:0000256" key="3">
    <source>
        <dbReference type="ARBA" id="ARBA00023002"/>
    </source>
</evidence>
<keyword evidence="6" id="KW-0732">Signal</keyword>
<dbReference type="InterPro" id="IPR036188">
    <property type="entry name" value="FAD/NAD-bd_sf"/>
</dbReference>
<reference evidence="7 8" key="1">
    <citation type="submission" date="2019-02" db="EMBL/GenBank/DDBJ databases">
        <title>Deep-cultivation of Planctomycetes and their phenomic and genomic characterization uncovers novel biology.</title>
        <authorList>
            <person name="Wiegand S."/>
            <person name="Jogler M."/>
            <person name="Boedeker C."/>
            <person name="Pinto D."/>
            <person name="Vollmers J."/>
            <person name="Rivas-Marin E."/>
            <person name="Kohn T."/>
            <person name="Peeters S.H."/>
            <person name="Heuer A."/>
            <person name="Rast P."/>
            <person name="Oberbeckmann S."/>
            <person name="Bunk B."/>
            <person name="Jeske O."/>
            <person name="Meyerdierks A."/>
            <person name="Storesund J.E."/>
            <person name="Kallscheuer N."/>
            <person name="Luecker S."/>
            <person name="Lage O.M."/>
            <person name="Pohl T."/>
            <person name="Merkel B.J."/>
            <person name="Hornburger P."/>
            <person name="Mueller R.-W."/>
            <person name="Bruemmer F."/>
            <person name="Labrenz M."/>
            <person name="Spormann A.M."/>
            <person name="Op den Camp H."/>
            <person name="Overmann J."/>
            <person name="Amann R."/>
            <person name="Jetten M.S.M."/>
            <person name="Mascher T."/>
            <person name="Medema M.H."/>
            <person name="Devos D.P."/>
            <person name="Kaster A.-K."/>
            <person name="Ovreas L."/>
            <person name="Rohde M."/>
            <person name="Galperin M.Y."/>
            <person name="Jogler C."/>
        </authorList>
    </citation>
    <scope>NUCLEOTIDE SEQUENCE [LARGE SCALE GENOMIC DNA]</scope>
    <source>
        <strain evidence="7 8">ETA_A8</strain>
    </source>
</reference>
<keyword evidence="3" id="KW-0560">Oxidoreductase</keyword>
<proteinExistence type="predicted"/>
<evidence type="ECO:0000256" key="5">
    <source>
        <dbReference type="ARBA" id="ARBA00023014"/>
    </source>
</evidence>
<keyword evidence="2" id="KW-0479">Metal-binding</keyword>